<dbReference type="CDD" id="cd03230">
    <property type="entry name" value="ABC_DR_subfamily_A"/>
    <property type="match status" value="1"/>
</dbReference>
<reference evidence="5" key="1">
    <citation type="submission" date="2020-10" db="EMBL/GenBank/DDBJ databases">
        <authorList>
            <person name="Gilroy R."/>
        </authorList>
    </citation>
    <scope>NUCLEOTIDE SEQUENCE</scope>
    <source>
        <strain evidence="5">13361</strain>
    </source>
</reference>
<keyword evidence="1" id="KW-0813">Transport</keyword>
<name>A0A9D0Z0R6_9FIRM</name>
<sequence>MLRMQGVTKQFGRFYALRELNMTVPKGAIYGLVGPNGAGKSTALRHATGICRPDKGQVYFDGLSVYENPRVKSRIAYIPDEIFFFPSATLEDMRKFYRGMYPTFDDGLFTQLLDVFPQLRKTPISRYSKGMQKQAAFQLSLCTHPDMLVLDEPVDGLDPVIRRQVWSLIQEDVSKRGSTVLISSHNLRELEDLCDHVGIMERGKMIMECSLSQLQSSTVKVQLVGQPPAGLEILSNTTSGRLQTLVVRGSAQEITPRLQAANLTYFDVLPLTLEEIFIYELGGMDYEIQNILL</sequence>
<dbReference type="Gene3D" id="3.40.50.300">
    <property type="entry name" value="P-loop containing nucleotide triphosphate hydrolases"/>
    <property type="match status" value="1"/>
</dbReference>
<dbReference type="Proteomes" id="UP000886796">
    <property type="component" value="Unassembled WGS sequence"/>
</dbReference>
<dbReference type="PANTHER" id="PTHR42939">
    <property type="entry name" value="ABC TRANSPORTER ATP-BINDING PROTEIN ALBC-RELATED"/>
    <property type="match status" value="1"/>
</dbReference>
<dbReference type="GO" id="GO:0016887">
    <property type="term" value="F:ATP hydrolysis activity"/>
    <property type="evidence" value="ECO:0007669"/>
    <property type="project" value="InterPro"/>
</dbReference>
<dbReference type="SMART" id="SM00382">
    <property type="entry name" value="AAA"/>
    <property type="match status" value="1"/>
</dbReference>
<feature type="domain" description="ABC transporter" evidence="4">
    <location>
        <begin position="2"/>
        <end position="227"/>
    </location>
</feature>
<dbReference type="AlphaFoldDB" id="A0A9D0Z0R6"/>
<dbReference type="PROSITE" id="PS50893">
    <property type="entry name" value="ABC_TRANSPORTER_2"/>
    <property type="match status" value="1"/>
</dbReference>
<evidence type="ECO:0000256" key="1">
    <source>
        <dbReference type="ARBA" id="ARBA00022448"/>
    </source>
</evidence>
<proteinExistence type="predicted"/>
<dbReference type="PANTHER" id="PTHR42939:SF1">
    <property type="entry name" value="ABC TRANSPORTER ATP-BINDING PROTEIN ALBC-RELATED"/>
    <property type="match status" value="1"/>
</dbReference>
<protein>
    <submittedName>
        <fullName evidence="5">ABC transporter ATP-binding protein</fullName>
    </submittedName>
</protein>
<reference evidence="5" key="2">
    <citation type="journal article" date="2021" name="PeerJ">
        <title>Extensive microbial diversity within the chicken gut microbiome revealed by metagenomics and culture.</title>
        <authorList>
            <person name="Gilroy R."/>
            <person name="Ravi A."/>
            <person name="Getino M."/>
            <person name="Pursley I."/>
            <person name="Horton D.L."/>
            <person name="Alikhan N.F."/>
            <person name="Baker D."/>
            <person name="Gharbi K."/>
            <person name="Hall N."/>
            <person name="Watson M."/>
            <person name="Adriaenssens E.M."/>
            <person name="Foster-Nyarko E."/>
            <person name="Jarju S."/>
            <person name="Secka A."/>
            <person name="Antonio M."/>
            <person name="Oren A."/>
            <person name="Chaudhuri R.R."/>
            <person name="La Ragione R."/>
            <person name="Hildebrand F."/>
            <person name="Pallen M.J."/>
        </authorList>
    </citation>
    <scope>NUCLEOTIDE SEQUENCE</scope>
    <source>
        <strain evidence="5">13361</strain>
    </source>
</reference>
<evidence type="ECO:0000256" key="3">
    <source>
        <dbReference type="ARBA" id="ARBA00022840"/>
    </source>
</evidence>
<dbReference type="EMBL" id="DVFK01000021">
    <property type="protein sequence ID" value="HIQ67181.1"/>
    <property type="molecule type" value="Genomic_DNA"/>
</dbReference>
<evidence type="ECO:0000256" key="2">
    <source>
        <dbReference type="ARBA" id="ARBA00022741"/>
    </source>
</evidence>
<dbReference type="SUPFAM" id="SSF52540">
    <property type="entry name" value="P-loop containing nucleoside triphosphate hydrolases"/>
    <property type="match status" value="1"/>
</dbReference>
<dbReference type="GO" id="GO:0005524">
    <property type="term" value="F:ATP binding"/>
    <property type="evidence" value="ECO:0007669"/>
    <property type="project" value="UniProtKB-KW"/>
</dbReference>
<evidence type="ECO:0000313" key="5">
    <source>
        <dbReference type="EMBL" id="HIQ67181.1"/>
    </source>
</evidence>
<keyword evidence="2" id="KW-0547">Nucleotide-binding</keyword>
<gene>
    <name evidence="5" type="ORF">IAB74_01555</name>
</gene>
<dbReference type="InterPro" id="IPR003593">
    <property type="entry name" value="AAA+_ATPase"/>
</dbReference>
<organism evidence="5 6">
    <name type="scientific">Candidatus Faecousia excrementigallinarum</name>
    <dbReference type="NCBI Taxonomy" id="2840806"/>
    <lineage>
        <taxon>Bacteria</taxon>
        <taxon>Bacillati</taxon>
        <taxon>Bacillota</taxon>
        <taxon>Clostridia</taxon>
        <taxon>Eubacteriales</taxon>
        <taxon>Oscillospiraceae</taxon>
        <taxon>Faecousia</taxon>
    </lineage>
</organism>
<comment type="caution">
    <text evidence="5">The sequence shown here is derived from an EMBL/GenBank/DDBJ whole genome shotgun (WGS) entry which is preliminary data.</text>
</comment>
<evidence type="ECO:0000313" key="6">
    <source>
        <dbReference type="Proteomes" id="UP000886796"/>
    </source>
</evidence>
<dbReference type="InterPro" id="IPR027417">
    <property type="entry name" value="P-loop_NTPase"/>
</dbReference>
<keyword evidence="3 5" id="KW-0067">ATP-binding</keyword>
<accession>A0A9D0Z0R6</accession>
<evidence type="ECO:0000259" key="4">
    <source>
        <dbReference type="PROSITE" id="PS50893"/>
    </source>
</evidence>
<dbReference type="InterPro" id="IPR051782">
    <property type="entry name" value="ABC_Transporter_VariousFunc"/>
</dbReference>
<dbReference type="InterPro" id="IPR003439">
    <property type="entry name" value="ABC_transporter-like_ATP-bd"/>
</dbReference>
<dbReference type="Pfam" id="PF00005">
    <property type="entry name" value="ABC_tran"/>
    <property type="match status" value="1"/>
</dbReference>